<evidence type="ECO:0000313" key="1">
    <source>
        <dbReference type="EMBL" id="TNC61416.1"/>
    </source>
</evidence>
<dbReference type="EMBL" id="VDFV01000067">
    <property type="protein sequence ID" value="TNC61416.1"/>
    <property type="molecule type" value="Genomic_DNA"/>
</dbReference>
<accession>A0A5C4N6Z8</accession>
<protein>
    <submittedName>
        <fullName evidence="1">Uncharacterized protein</fullName>
    </submittedName>
</protein>
<gene>
    <name evidence="1" type="ORF">FHG71_21200</name>
</gene>
<dbReference type="RefSeq" id="WP_139083690.1">
    <property type="nucleotide sequence ID" value="NZ_VDFV01000067.1"/>
</dbReference>
<proteinExistence type="predicted"/>
<organism evidence="1 2">
    <name type="scientific">Rubellimicrobium roseum</name>
    <dbReference type="NCBI Taxonomy" id="687525"/>
    <lineage>
        <taxon>Bacteria</taxon>
        <taxon>Pseudomonadati</taxon>
        <taxon>Pseudomonadota</taxon>
        <taxon>Alphaproteobacteria</taxon>
        <taxon>Rhodobacterales</taxon>
        <taxon>Roseobacteraceae</taxon>
        <taxon>Rubellimicrobium</taxon>
    </lineage>
</organism>
<dbReference type="AlphaFoldDB" id="A0A5C4N6Z8"/>
<evidence type="ECO:0000313" key="2">
    <source>
        <dbReference type="Proteomes" id="UP000305709"/>
    </source>
</evidence>
<comment type="caution">
    <text evidence="1">The sequence shown here is derived from an EMBL/GenBank/DDBJ whole genome shotgun (WGS) entry which is preliminary data.</text>
</comment>
<dbReference type="Proteomes" id="UP000305709">
    <property type="component" value="Unassembled WGS sequence"/>
</dbReference>
<name>A0A5C4N6Z8_9RHOB</name>
<keyword evidence="2" id="KW-1185">Reference proteome</keyword>
<sequence length="125" mass="13389">MTDTPGDGAMSPEAKAALLVMADELELWSSDLLGWLPQSPEPLEAFQRRRAWGEGALVKRLRELPGCHVTVKEDGALVELILGGIRVRSADRLKGACEAWIAEARRRAGAAASSSQSAGVRPVDL</sequence>
<reference evidence="1 2" key="1">
    <citation type="submission" date="2019-06" db="EMBL/GenBank/DDBJ databases">
        <authorList>
            <person name="Jiang L."/>
        </authorList>
    </citation>
    <scope>NUCLEOTIDE SEQUENCE [LARGE SCALE GENOMIC DNA]</scope>
    <source>
        <strain evidence="1 2">YIM 48858</strain>
    </source>
</reference>